<proteinExistence type="inferred from homology"/>
<organism evidence="3">
    <name type="scientific">Culicoides sonorensis</name>
    <name type="common">Biting midge</name>
    <dbReference type="NCBI Taxonomy" id="179676"/>
    <lineage>
        <taxon>Eukaryota</taxon>
        <taxon>Metazoa</taxon>
        <taxon>Ecdysozoa</taxon>
        <taxon>Arthropoda</taxon>
        <taxon>Hexapoda</taxon>
        <taxon>Insecta</taxon>
        <taxon>Pterygota</taxon>
        <taxon>Neoptera</taxon>
        <taxon>Endopterygota</taxon>
        <taxon>Diptera</taxon>
        <taxon>Nematocera</taxon>
        <taxon>Chironomoidea</taxon>
        <taxon>Ceratopogonidae</taxon>
        <taxon>Ceratopogoninae</taxon>
        <taxon>Culicoides</taxon>
        <taxon>Monoculicoides</taxon>
    </lineage>
</organism>
<comment type="similarity">
    <text evidence="1">Belongs to the RMD1/sif2 family.</text>
</comment>
<dbReference type="EMBL" id="UFQT01000056">
    <property type="protein sequence ID" value="SSX19131.1"/>
    <property type="molecule type" value="Genomic_DNA"/>
</dbReference>
<dbReference type="PANTHER" id="PTHR16255:SF1">
    <property type="entry name" value="REQUIRED FOR MEIOTIC NUCLEAR DIVISION PROTEIN 1 HOMOLOG"/>
    <property type="match status" value="1"/>
</dbReference>
<gene>
    <name evidence="3" type="primary">CSON012283</name>
</gene>
<dbReference type="GO" id="GO:0070131">
    <property type="term" value="P:positive regulation of mitochondrial translation"/>
    <property type="evidence" value="ECO:0007669"/>
    <property type="project" value="TreeGrafter"/>
</dbReference>
<sequence length="516" mass="59993">MFSKVTPDPINIGISILPQISFKSDSFAASPVAVPVKMTPSDRKNSAACAVSTKFTSLVIECELCFFLISVKIRISSASMDFRYPRTLMLKCISTNVRSEILRKSVRNVSKSITQQTPELNKLIDPKKYDAKKLALTSMLHRFKGSISGGSVMHESINTLQMKKRPMKKRQLDTEPGYFTVTAYATADEYDLDRLARSLKKQDLYEQQRFFPDGSYDEEPKDVLHVKAKYQVEKESRDIYFFKEGTVVLWNCNDLECGNIISYLKLFEIDRYDENVVHEECEMMMYNYTKLDTAAFLKNNKFYLSKSDPHNINLERYTYSNAISLSVKLGIWEASLDQYIDSMEFVTEDLKKGERIKISRQEMLRRTGELFALRHLINLSSDLLDTPDFYWDREKLETLYQQTCNYFSISRRTRVMNEKLNHCVELAQLINSNLNDNHHVRLEWMIIILIMVEVGFEILHFADKFINDLDTENSELEVQIAHMGFQLHLTSFSMQLYLPCLYAYPTNKQLSLCLTE</sequence>
<reference evidence="3" key="1">
    <citation type="submission" date="2018-07" db="EMBL/GenBank/DDBJ databases">
        <authorList>
            <person name="Quirk P.G."/>
            <person name="Krulwich T.A."/>
        </authorList>
    </citation>
    <scope>NUCLEOTIDE SEQUENCE</scope>
</reference>
<dbReference type="VEuPathDB" id="VectorBase:CSON012283"/>
<protein>
    <submittedName>
        <fullName evidence="3">CSON012283 protein</fullName>
    </submittedName>
</protein>
<evidence type="ECO:0000256" key="1">
    <source>
        <dbReference type="ARBA" id="ARBA00008306"/>
    </source>
</evidence>
<evidence type="ECO:0000313" key="3">
    <source>
        <dbReference type="EMBL" id="SSX19131.1"/>
    </source>
</evidence>
<dbReference type="Pfam" id="PF02582">
    <property type="entry name" value="DUF155"/>
    <property type="match status" value="1"/>
</dbReference>
<dbReference type="InterPro" id="IPR003734">
    <property type="entry name" value="DUF155"/>
</dbReference>
<dbReference type="AlphaFoldDB" id="A0A336LQH7"/>
<feature type="domain" description="DUF155" evidence="2">
    <location>
        <begin position="239"/>
        <end position="417"/>
    </location>
</feature>
<dbReference type="InterPro" id="IPR051624">
    <property type="entry name" value="RMD1/Sad1-interacting"/>
</dbReference>
<dbReference type="GO" id="GO:0005739">
    <property type="term" value="C:mitochondrion"/>
    <property type="evidence" value="ECO:0007669"/>
    <property type="project" value="UniProtKB-ARBA"/>
</dbReference>
<accession>A0A336LQH7</accession>
<dbReference type="PANTHER" id="PTHR16255">
    <property type="entry name" value="REQUIRED FOR MEIOTIC NUCLEAR DIVISION PROTEIN 1 HOMOLOG"/>
    <property type="match status" value="1"/>
</dbReference>
<evidence type="ECO:0000259" key="2">
    <source>
        <dbReference type="Pfam" id="PF02582"/>
    </source>
</evidence>
<name>A0A336LQH7_CULSO</name>